<dbReference type="Proteomes" id="UP001165587">
    <property type="component" value="Unassembled WGS sequence"/>
</dbReference>
<evidence type="ECO:0000313" key="3">
    <source>
        <dbReference type="Proteomes" id="UP001165587"/>
    </source>
</evidence>
<dbReference type="RefSeq" id="WP_259528253.1">
    <property type="nucleotide sequence ID" value="NZ_JANLCK010000005.1"/>
</dbReference>
<evidence type="ECO:0000256" key="1">
    <source>
        <dbReference type="SAM" id="MobiDB-lite"/>
    </source>
</evidence>
<organism evidence="2 3">
    <name type="scientific">Herbiconiux oxytropis</name>
    <dbReference type="NCBI Taxonomy" id="2970915"/>
    <lineage>
        <taxon>Bacteria</taxon>
        <taxon>Bacillati</taxon>
        <taxon>Actinomycetota</taxon>
        <taxon>Actinomycetes</taxon>
        <taxon>Micrococcales</taxon>
        <taxon>Microbacteriaceae</taxon>
        <taxon>Herbiconiux</taxon>
    </lineage>
</organism>
<reference evidence="2" key="1">
    <citation type="submission" date="2022-08" db="EMBL/GenBank/DDBJ databases">
        <authorList>
            <person name="Deng Y."/>
            <person name="Han X.-F."/>
            <person name="Zhang Y.-Q."/>
        </authorList>
    </citation>
    <scope>NUCLEOTIDE SEQUENCE</scope>
    <source>
        <strain evidence="2">CPCC 203407</strain>
    </source>
</reference>
<comment type="caution">
    <text evidence="2">The sequence shown here is derived from an EMBL/GenBank/DDBJ whole genome shotgun (WGS) entry which is preliminary data.</text>
</comment>
<dbReference type="AlphaFoldDB" id="A0AA41XE60"/>
<feature type="region of interest" description="Disordered" evidence="1">
    <location>
        <begin position="30"/>
        <end position="69"/>
    </location>
</feature>
<keyword evidence="3" id="KW-1185">Reference proteome</keyword>
<name>A0AA41XE60_9MICO</name>
<gene>
    <name evidence="2" type="ORF">N1028_10635</name>
</gene>
<dbReference type="EMBL" id="JANLCK010000005">
    <property type="protein sequence ID" value="MCS5726347.1"/>
    <property type="molecule type" value="Genomic_DNA"/>
</dbReference>
<accession>A0AA41XE60</accession>
<proteinExistence type="predicted"/>
<sequence length="69" mass="7695">MMISEFSFGWLHEAEEERFARELEQRRMIAERAAEDDAGQASPPGSRAHGAGHPLRRALQRLSAADGTM</sequence>
<evidence type="ECO:0000313" key="2">
    <source>
        <dbReference type="EMBL" id="MCS5726347.1"/>
    </source>
</evidence>
<protein>
    <submittedName>
        <fullName evidence="2">Uncharacterized protein</fullName>
    </submittedName>
</protein>